<feature type="transmembrane region" description="Helical" evidence="8">
    <location>
        <begin position="46"/>
        <end position="70"/>
    </location>
</feature>
<feature type="transmembrane region" description="Helical" evidence="8">
    <location>
        <begin position="90"/>
        <end position="114"/>
    </location>
</feature>
<keyword evidence="10" id="KW-1185">Reference proteome</keyword>
<comment type="caution">
    <text evidence="9">The sequence shown here is derived from an EMBL/GenBank/DDBJ whole genome shotgun (WGS) entry which is preliminary data.</text>
</comment>
<reference evidence="9 10" key="1">
    <citation type="submission" date="2020-08" db="EMBL/GenBank/DDBJ databases">
        <title>Cohnella phylogeny.</title>
        <authorList>
            <person name="Dunlap C."/>
        </authorList>
    </citation>
    <scope>NUCLEOTIDE SEQUENCE [LARGE SCALE GENOMIC DNA]</scope>
    <source>
        <strain evidence="9 10">DSM 25239</strain>
    </source>
</reference>
<comment type="subcellular location">
    <subcellularLocation>
        <location evidence="1">Cell membrane</location>
        <topology evidence="1">Multi-pass membrane protein</topology>
    </subcellularLocation>
</comment>
<feature type="transmembrane region" description="Helical" evidence="8">
    <location>
        <begin position="284"/>
        <end position="305"/>
    </location>
</feature>
<evidence type="ECO:0000256" key="3">
    <source>
        <dbReference type="ARBA" id="ARBA00022475"/>
    </source>
</evidence>
<protein>
    <submittedName>
        <fullName evidence="9">Permease</fullName>
    </submittedName>
</protein>
<accession>A0A841U9C9</accession>
<feature type="compositionally biased region" description="Basic residues" evidence="7">
    <location>
        <begin position="189"/>
        <end position="204"/>
    </location>
</feature>
<evidence type="ECO:0000256" key="4">
    <source>
        <dbReference type="ARBA" id="ARBA00022692"/>
    </source>
</evidence>
<evidence type="ECO:0000256" key="2">
    <source>
        <dbReference type="ARBA" id="ARBA00006386"/>
    </source>
</evidence>
<keyword evidence="3" id="KW-1003">Cell membrane</keyword>
<keyword evidence="5 8" id="KW-1133">Transmembrane helix</keyword>
<name>A0A841U9C9_9BACL</name>
<dbReference type="InterPro" id="IPR052923">
    <property type="entry name" value="UPF0718"/>
</dbReference>
<evidence type="ECO:0000256" key="5">
    <source>
        <dbReference type="ARBA" id="ARBA00022989"/>
    </source>
</evidence>
<evidence type="ECO:0000313" key="10">
    <source>
        <dbReference type="Proteomes" id="UP000553776"/>
    </source>
</evidence>
<keyword evidence="6 8" id="KW-0472">Membrane</keyword>
<keyword evidence="4 8" id="KW-0812">Transmembrane</keyword>
<evidence type="ECO:0000313" key="9">
    <source>
        <dbReference type="EMBL" id="MBB6694714.1"/>
    </source>
</evidence>
<comment type="similarity">
    <text evidence="2">Belongs to the UPF0718 family.</text>
</comment>
<feature type="transmembrane region" description="Helical" evidence="8">
    <location>
        <begin position="256"/>
        <end position="277"/>
    </location>
</feature>
<dbReference type="InterPro" id="IPR005524">
    <property type="entry name" value="DUF318"/>
</dbReference>
<feature type="transmembrane region" description="Helical" evidence="8">
    <location>
        <begin position="232"/>
        <end position="250"/>
    </location>
</feature>
<dbReference type="EMBL" id="JACJVR010000101">
    <property type="protein sequence ID" value="MBB6694714.1"/>
    <property type="molecule type" value="Genomic_DNA"/>
</dbReference>
<evidence type="ECO:0000256" key="1">
    <source>
        <dbReference type="ARBA" id="ARBA00004651"/>
    </source>
</evidence>
<dbReference type="Pfam" id="PF03773">
    <property type="entry name" value="ArsP_1"/>
    <property type="match status" value="1"/>
</dbReference>
<feature type="transmembrane region" description="Helical" evidence="8">
    <location>
        <begin position="126"/>
        <end position="149"/>
    </location>
</feature>
<feature type="transmembrane region" description="Helical" evidence="8">
    <location>
        <begin position="155"/>
        <end position="178"/>
    </location>
</feature>
<dbReference type="RefSeq" id="WP_185138678.1">
    <property type="nucleotide sequence ID" value="NZ_JACJVR010000101.1"/>
</dbReference>
<evidence type="ECO:0000256" key="6">
    <source>
        <dbReference type="ARBA" id="ARBA00023136"/>
    </source>
</evidence>
<dbReference type="PANTHER" id="PTHR34184">
    <property type="entry name" value="UPF0718 PROTEIN YCGR"/>
    <property type="match status" value="1"/>
</dbReference>
<dbReference type="GO" id="GO:0005886">
    <property type="term" value="C:plasma membrane"/>
    <property type="evidence" value="ECO:0007669"/>
    <property type="project" value="UniProtKB-SubCell"/>
</dbReference>
<organism evidence="9 10">
    <name type="scientific">Cohnella xylanilytica</name>
    <dbReference type="NCBI Taxonomy" id="557555"/>
    <lineage>
        <taxon>Bacteria</taxon>
        <taxon>Bacillati</taxon>
        <taxon>Bacillota</taxon>
        <taxon>Bacilli</taxon>
        <taxon>Bacillales</taxon>
        <taxon>Paenibacillaceae</taxon>
        <taxon>Cohnella</taxon>
    </lineage>
</organism>
<feature type="transmembrane region" description="Helical" evidence="8">
    <location>
        <begin position="325"/>
        <end position="348"/>
    </location>
</feature>
<evidence type="ECO:0000256" key="8">
    <source>
        <dbReference type="SAM" id="Phobius"/>
    </source>
</evidence>
<evidence type="ECO:0000256" key="7">
    <source>
        <dbReference type="SAM" id="MobiDB-lite"/>
    </source>
</evidence>
<proteinExistence type="inferred from homology"/>
<dbReference type="PANTHER" id="PTHR34184:SF4">
    <property type="entry name" value="UPF0718 PROTEIN YCGR"/>
    <property type="match status" value="1"/>
</dbReference>
<feature type="transmembrane region" description="Helical" evidence="8">
    <location>
        <begin position="6"/>
        <end position="25"/>
    </location>
</feature>
<feature type="region of interest" description="Disordered" evidence="7">
    <location>
        <begin position="186"/>
        <end position="206"/>
    </location>
</feature>
<dbReference type="AlphaFoldDB" id="A0A841U9C9"/>
<sequence length="349" mass="37674">MPGSVYKWSLNLATAGCLVLLYLIFSGHRLTELAALANIPGSQWQNIKTVFVSIFLEALPFILLGVLVSSALHLFVPEDAIRRWIPRNRILGVTIACLLGIVLPVCECGMIPIVRRLIRKGMPIPVGIAYVLAAPVINPVTYAATAMAFPSDPRIAIYRLILAFIAAFCAGLVLHWTLKGNPLRPEKGHAHRHEHNHGHGHAHLHTRDRSGAVRGGRFLSVFGHAADEFFEMGKFLLLGALLTALVQTFVSRAELVSLSGGTFGAHVLMMGFAYAISLCSTSDAFVASSFAGVFPKGALLAFLVFGPMIDFKNTLMMLTVFRARFVANLTVLVAVVVLIASLAAGRLIG</sequence>
<gene>
    <name evidence="9" type="ORF">H7B90_25280</name>
</gene>
<dbReference type="Proteomes" id="UP000553776">
    <property type="component" value="Unassembled WGS sequence"/>
</dbReference>